<keyword evidence="1" id="KW-0862">Zinc</keyword>
<evidence type="ECO:0000256" key="2">
    <source>
        <dbReference type="PIRSR" id="PIRSR039004-2"/>
    </source>
</evidence>
<sequence>MYYLTFVRKACCIPKMLYAFLFFFITLASFAQPIDLLLKGGHVIDPKNKIDADMDVGITAGKIVQVAANISASDAKKVVDVKGLYVTPGLIDMHAHVFNGTVPDAYIANGATSLPPDGFTFRAGITTVVDAGSSGWRNFKVFKSQTIDHSQTRVLAFLNITGTGMASRYEEQDLTDMNPVMTANMIKKLFPNVIVGIKAAHYWGGYAQVEKAVEAGKLADVPVMVDFGEHKPPLSIEKLFKDYLRPGDIFTHTYAYGPTEREVVVDENGMVKPFVLEAQKKGLIFDVGHGGGAFSWRQAIPSMKQGFRPNVISTDLHTDSMNGGMKSLDNVVSKFLNIGMSLPDAILRVTWNPAMAIKRPDLGNLSIGSEADVAVFNLRKGDFGFLDTRKLKMKGDKKLEAELTLRAGKIVWDLNGISAASWETETAGK</sequence>
<feature type="modified residue" description="N6-carboxylysine" evidence="2">
    <location>
        <position position="198"/>
    </location>
</feature>
<protein>
    <submittedName>
        <fullName evidence="3">Amidohydrolase/deacetylase family metallohydrolase</fullName>
    </submittedName>
</protein>
<gene>
    <name evidence="3" type="ORF">FEM55_24515</name>
</gene>
<dbReference type="RefSeq" id="WP_138284122.1">
    <property type="nucleotide sequence ID" value="NZ_BMGE01000007.1"/>
</dbReference>
<dbReference type="GO" id="GO:0019213">
    <property type="term" value="F:deacetylase activity"/>
    <property type="evidence" value="ECO:0007669"/>
    <property type="project" value="InterPro"/>
</dbReference>
<dbReference type="Proteomes" id="UP000309788">
    <property type="component" value="Unassembled WGS sequence"/>
</dbReference>
<dbReference type="PANTHER" id="PTHR42717:SF1">
    <property type="entry name" value="IMIDAZOLONEPROPIONASE AND RELATED AMIDOHYDROLASES"/>
    <property type="match status" value="1"/>
</dbReference>
<dbReference type="OrthoDB" id="9775607at2"/>
<evidence type="ECO:0000256" key="1">
    <source>
        <dbReference type="PIRSR" id="PIRSR039004-1"/>
    </source>
</evidence>
<dbReference type="SUPFAM" id="SSF51338">
    <property type="entry name" value="Composite domain of metallo-dependent hydrolases"/>
    <property type="match status" value="1"/>
</dbReference>
<dbReference type="InterPro" id="IPR020043">
    <property type="entry name" value="Deacetylase_Atu3266-like"/>
</dbReference>
<name>A0A5R9K5N0_9BACT</name>
<evidence type="ECO:0000313" key="4">
    <source>
        <dbReference type="Proteomes" id="UP000309788"/>
    </source>
</evidence>
<feature type="binding site" evidence="1">
    <location>
        <position position="94"/>
    </location>
    <ligand>
        <name>Zn(2+)</name>
        <dbReference type="ChEBI" id="CHEBI:29105"/>
        <label>1</label>
    </ligand>
</feature>
<dbReference type="Gene3D" id="2.30.40.10">
    <property type="entry name" value="Urease, subunit C, domain 1"/>
    <property type="match status" value="1"/>
</dbReference>
<keyword evidence="3" id="KW-0378">Hydrolase</keyword>
<dbReference type="PIRSF" id="PIRSF039004">
    <property type="entry name" value="ADE_EF_0837"/>
    <property type="match status" value="1"/>
</dbReference>
<keyword evidence="4" id="KW-1185">Reference proteome</keyword>
<dbReference type="GO" id="GO:0046872">
    <property type="term" value="F:metal ion binding"/>
    <property type="evidence" value="ECO:0007669"/>
    <property type="project" value="UniProtKB-KW"/>
</dbReference>
<dbReference type="NCBIfam" id="NF006689">
    <property type="entry name" value="PRK09237.1"/>
    <property type="match status" value="1"/>
</dbReference>
<dbReference type="EMBL" id="VCEI01000032">
    <property type="protein sequence ID" value="TLU88863.1"/>
    <property type="molecule type" value="Genomic_DNA"/>
</dbReference>
<reference evidence="3 4" key="1">
    <citation type="submission" date="2019-05" db="EMBL/GenBank/DDBJ databases">
        <authorList>
            <person name="Qu J.-H."/>
        </authorList>
    </citation>
    <scope>NUCLEOTIDE SEQUENCE [LARGE SCALE GENOMIC DNA]</scope>
    <source>
        <strain evidence="3 4">Z12</strain>
    </source>
</reference>
<dbReference type="InterPro" id="IPR032466">
    <property type="entry name" value="Metal_Hydrolase"/>
</dbReference>
<feature type="binding site" description="via carbamate group" evidence="1">
    <location>
        <position position="198"/>
    </location>
    <ligand>
        <name>Zn(2+)</name>
        <dbReference type="ChEBI" id="CHEBI:29105"/>
        <label>1</label>
    </ligand>
</feature>
<dbReference type="PANTHER" id="PTHR42717">
    <property type="entry name" value="DIHYDROOROTASE-RELATED"/>
    <property type="match status" value="1"/>
</dbReference>
<dbReference type="GO" id="GO:0016810">
    <property type="term" value="F:hydrolase activity, acting on carbon-nitrogen (but not peptide) bonds"/>
    <property type="evidence" value="ECO:0007669"/>
    <property type="project" value="InterPro"/>
</dbReference>
<dbReference type="SUPFAM" id="SSF51556">
    <property type="entry name" value="Metallo-dependent hydrolases"/>
    <property type="match status" value="1"/>
</dbReference>
<feature type="binding site" description="via carbamate group" evidence="1">
    <location>
        <position position="198"/>
    </location>
    <ligand>
        <name>Zn(2+)</name>
        <dbReference type="ChEBI" id="CHEBI:29105"/>
        <label>2</label>
    </ligand>
</feature>
<feature type="binding site" evidence="1">
    <location>
        <position position="252"/>
    </location>
    <ligand>
        <name>Zn(2+)</name>
        <dbReference type="ChEBI" id="CHEBI:29105"/>
        <label>2</label>
    </ligand>
</feature>
<organism evidence="3 4">
    <name type="scientific">Dyadobacter sediminis</name>
    <dbReference type="NCBI Taxonomy" id="1493691"/>
    <lineage>
        <taxon>Bacteria</taxon>
        <taxon>Pseudomonadati</taxon>
        <taxon>Bacteroidota</taxon>
        <taxon>Cytophagia</taxon>
        <taxon>Cytophagales</taxon>
        <taxon>Spirosomataceae</taxon>
        <taxon>Dyadobacter</taxon>
    </lineage>
</organism>
<feature type="binding site" evidence="1">
    <location>
        <position position="96"/>
    </location>
    <ligand>
        <name>Zn(2+)</name>
        <dbReference type="ChEBI" id="CHEBI:29105"/>
        <label>1</label>
    </ligand>
</feature>
<dbReference type="InterPro" id="IPR011059">
    <property type="entry name" value="Metal-dep_hydrolase_composite"/>
</dbReference>
<feature type="binding site" evidence="1">
    <location>
        <position position="315"/>
    </location>
    <ligand>
        <name>Zn(2+)</name>
        <dbReference type="ChEBI" id="CHEBI:29105"/>
        <label>1</label>
    </ligand>
</feature>
<keyword evidence="1" id="KW-0479">Metal-binding</keyword>
<evidence type="ECO:0000313" key="3">
    <source>
        <dbReference type="EMBL" id="TLU88863.1"/>
    </source>
</evidence>
<comment type="caution">
    <text evidence="3">The sequence shown here is derived from an EMBL/GenBank/DDBJ whole genome shotgun (WGS) entry which is preliminary data.</text>
</comment>
<accession>A0A5R9K5N0</accession>
<proteinExistence type="predicted"/>
<dbReference type="AlphaFoldDB" id="A0A5R9K5N0"/>
<dbReference type="Gene3D" id="3.20.20.140">
    <property type="entry name" value="Metal-dependent hydrolases"/>
    <property type="match status" value="1"/>
</dbReference>